<accession>C5L3T3</accession>
<name>C5L3T3_PERM5</name>
<protein>
    <submittedName>
        <fullName evidence="2">Uncharacterized protein</fullName>
    </submittedName>
</protein>
<gene>
    <name evidence="2" type="ORF">Pmar_PMAR017720</name>
</gene>
<dbReference type="PANTHER" id="PTHR36513:SF1">
    <property type="entry name" value="TRANSMEMBRANE PROTEIN"/>
    <property type="match status" value="1"/>
</dbReference>
<dbReference type="Proteomes" id="UP000007800">
    <property type="component" value="Unassembled WGS sequence"/>
</dbReference>
<reference evidence="2 3" key="1">
    <citation type="submission" date="2008-07" db="EMBL/GenBank/DDBJ databases">
        <authorList>
            <person name="El-Sayed N."/>
            <person name="Caler E."/>
            <person name="Inman J."/>
            <person name="Amedeo P."/>
            <person name="Hass B."/>
            <person name="Wortman J."/>
        </authorList>
    </citation>
    <scope>NUCLEOTIDE SEQUENCE [LARGE SCALE GENOMIC DNA]</scope>
    <source>
        <strain evidence="3">ATCC 50983 / TXsc</strain>
    </source>
</reference>
<dbReference type="InParanoid" id="C5L3T3"/>
<dbReference type="AlphaFoldDB" id="C5L3T3"/>
<dbReference type="GeneID" id="9042500"/>
<sequence length="420" mass="47038">MASDDDQGSFDDDDASSTAHREYAAQAQDELNMDLEFTIVNDDELGVLTEDPRMNNGVSETCAKGTIEYHALGNRIYLRKEDYMKIPAQLTEDRGEALIFLHGYNCSTEFALCKLGQLIALGRIPRSILPIVFSQSTGQALMYFQSKDAVPLFGEDCAKLIRRLGECGITRIHILTHSMGARLWFSAFHDLIRDGYLDETFRRSSSPFIPLEPQIEAPRPLEMAGDDLASMEGGERRLLNIRNVCLMNPDYDLEDFKTIDVPLLEKYVARTTVYADRNDGALFWAENFNRAKALGRHTDDVRMPTIPGGESSRLLSEEAAPSGVSQPFSSAATTSRGTKKRGPLCERIDVIDCTDMDQNVHSLRHSYFNLNMQIVGDITDIIRSELPARLRSRSLVRRSPGSNVYSFLSPPSFLNADRGF</sequence>
<keyword evidence="3" id="KW-1185">Reference proteome</keyword>
<dbReference type="SUPFAM" id="SSF53474">
    <property type="entry name" value="alpha/beta-Hydrolases"/>
    <property type="match status" value="1"/>
</dbReference>
<dbReference type="OrthoDB" id="439125at2759"/>
<dbReference type="Pfam" id="PF05990">
    <property type="entry name" value="DUF900"/>
    <property type="match status" value="1"/>
</dbReference>
<dbReference type="InterPro" id="IPR029058">
    <property type="entry name" value="AB_hydrolase_fold"/>
</dbReference>
<dbReference type="EMBL" id="GG678922">
    <property type="protein sequence ID" value="EER08662.1"/>
    <property type="molecule type" value="Genomic_DNA"/>
</dbReference>
<feature type="region of interest" description="Disordered" evidence="1">
    <location>
        <begin position="299"/>
        <end position="339"/>
    </location>
</feature>
<dbReference type="OMA" id="TIEYHAL"/>
<feature type="region of interest" description="Disordered" evidence="1">
    <location>
        <begin position="1"/>
        <end position="22"/>
    </location>
</feature>
<feature type="compositionally biased region" description="Polar residues" evidence="1">
    <location>
        <begin position="323"/>
        <end position="336"/>
    </location>
</feature>
<evidence type="ECO:0000256" key="1">
    <source>
        <dbReference type="SAM" id="MobiDB-lite"/>
    </source>
</evidence>
<dbReference type="PANTHER" id="PTHR36513">
    <property type="entry name" value="ABC TRANSMEMBRANE TYPE-1 DOMAIN-CONTAINING PROTEIN"/>
    <property type="match status" value="1"/>
</dbReference>
<organism evidence="3">
    <name type="scientific">Perkinsus marinus (strain ATCC 50983 / TXsc)</name>
    <dbReference type="NCBI Taxonomy" id="423536"/>
    <lineage>
        <taxon>Eukaryota</taxon>
        <taxon>Sar</taxon>
        <taxon>Alveolata</taxon>
        <taxon>Perkinsozoa</taxon>
        <taxon>Perkinsea</taxon>
        <taxon>Perkinsida</taxon>
        <taxon>Perkinsidae</taxon>
        <taxon>Perkinsus</taxon>
    </lineage>
</organism>
<proteinExistence type="predicted"/>
<evidence type="ECO:0000313" key="3">
    <source>
        <dbReference type="Proteomes" id="UP000007800"/>
    </source>
</evidence>
<dbReference type="ESTHER" id="perm5-c5l3t3">
    <property type="family name" value="Duf_900"/>
</dbReference>
<dbReference type="RefSeq" id="XP_002776846.1">
    <property type="nucleotide sequence ID" value="XM_002776800.1"/>
</dbReference>
<dbReference type="InterPro" id="IPR010297">
    <property type="entry name" value="DUF900_hydrolase"/>
</dbReference>
<feature type="compositionally biased region" description="Acidic residues" evidence="1">
    <location>
        <begin position="1"/>
        <end position="15"/>
    </location>
</feature>
<evidence type="ECO:0000313" key="2">
    <source>
        <dbReference type="EMBL" id="EER08662.1"/>
    </source>
</evidence>